<evidence type="ECO:0000313" key="1">
    <source>
        <dbReference type="EMBL" id="KWZ82965.1"/>
    </source>
</evidence>
<organism evidence="1 2">
    <name type="scientific">Heyndrickxia coagulans</name>
    <name type="common">Weizmannia coagulans</name>
    <dbReference type="NCBI Taxonomy" id="1398"/>
    <lineage>
        <taxon>Bacteria</taxon>
        <taxon>Bacillati</taxon>
        <taxon>Bacillota</taxon>
        <taxon>Bacilli</taxon>
        <taxon>Bacillales</taxon>
        <taxon>Bacillaceae</taxon>
        <taxon>Heyndrickxia</taxon>
    </lineage>
</organism>
<reference evidence="2" key="1">
    <citation type="submission" date="2016-01" db="EMBL/GenBank/DDBJ databases">
        <authorList>
            <person name="Mitreva M."/>
            <person name="Pepin K.H."/>
            <person name="Mihindukulasuriya K.A."/>
            <person name="Fulton R."/>
            <person name="Fronick C."/>
            <person name="O'Laughlin M."/>
            <person name="Miner T."/>
            <person name="Herter B."/>
            <person name="Rosa B.A."/>
            <person name="Cordes M."/>
            <person name="Tomlinson C."/>
            <person name="Wollam A."/>
            <person name="Palsikar V.B."/>
            <person name="Mardis E.R."/>
            <person name="Wilson R.K."/>
        </authorList>
    </citation>
    <scope>NUCLEOTIDE SEQUENCE [LARGE SCALE GENOMIC DNA]</scope>
    <source>
        <strain evidence="2">GED7749B</strain>
    </source>
</reference>
<protein>
    <submittedName>
        <fullName evidence="1">Uncharacterized protein</fullName>
    </submittedName>
</protein>
<dbReference type="EMBL" id="LRPN01000047">
    <property type="protein sequence ID" value="KWZ82965.1"/>
    <property type="molecule type" value="Genomic_DNA"/>
</dbReference>
<name>A0A133KTY0_HEYCO</name>
<sequence>MVPSFAVIIIKQVNVKNFHHPVFNRFKSVLHKGGRGALLWQCKKRYRACSPASASSCRKDLSLKLSKTPSEDLKKIPLSENQIRGILHSFMHSFESIEVQTGKDRHRELTTEQAIDLLVRNMSRESILDFIHQLNIIRERHSSVLAYVKYILTALVIRLEQRGKKGYKSL</sequence>
<accession>A0A133KTY0</accession>
<dbReference type="Proteomes" id="UP000070376">
    <property type="component" value="Unassembled WGS sequence"/>
</dbReference>
<gene>
    <name evidence="1" type="ORF">HMPREF3213_01450</name>
</gene>
<comment type="caution">
    <text evidence="1">The sequence shown here is derived from an EMBL/GenBank/DDBJ whole genome shotgun (WGS) entry which is preliminary data.</text>
</comment>
<dbReference type="AlphaFoldDB" id="A0A133KTY0"/>
<dbReference type="PATRIC" id="fig|1398.22.peg.1460"/>
<evidence type="ECO:0000313" key="2">
    <source>
        <dbReference type="Proteomes" id="UP000070376"/>
    </source>
</evidence>
<proteinExistence type="predicted"/>